<evidence type="ECO:0000313" key="5">
    <source>
        <dbReference type="Proteomes" id="UP001589692"/>
    </source>
</evidence>
<dbReference type="Pfam" id="PF19305">
    <property type="entry name" value="MmgE_PrpD_C"/>
    <property type="match status" value="1"/>
</dbReference>
<dbReference type="Pfam" id="PF03972">
    <property type="entry name" value="MmgE_PrpD_N"/>
    <property type="match status" value="1"/>
</dbReference>
<dbReference type="PANTHER" id="PTHR16943">
    <property type="entry name" value="2-METHYLCITRATE DEHYDRATASE-RELATED"/>
    <property type="match status" value="1"/>
</dbReference>
<feature type="domain" description="MmgE/PrpD N-terminal" evidence="2">
    <location>
        <begin position="20"/>
        <end position="233"/>
    </location>
</feature>
<dbReference type="RefSeq" id="WP_377263432.1">
    <property type="nucleotide sequence ID" value="NZ_JBHMAA010000019.1"/>
</dbReference>
<dbReference type="EMBL" id="JBHMAA010000019">
    <property type="protein sequence ID" value="MFB9950763.1"/>
    <property type="molecule type" value="Genomic_DNA"/>
</dbReference>
<accession>A0ABV6AJG4</accession>
<dbReference type="InterPro" id="IPR036148">
    <property type="entry name" value="MmgE/PrpD_sf"/>
</dbReference>
<dbReference type="PANTHER" id="PTHR16943:SF8">
    <property type="entry name" value="2-METHYLCITRATE DEHYDRATASE"/>
    <property type="match status" value="1"/>
</dbReference>
<evidence type="ECO:0000313" key="4">
    <source>
        <dbReference type="EMBL" id="MFB9950763.1"/>
    </source>
</evidence>
<evidence type="ECO:0000259" key="2">
    <source>
        <dbReference type="Pfam" id="PF03972"/>
    </source>
</evidence>
<organism evidence="4 5">
    <name type="scientific">Rhizobium puerariae</name>
    <dbReference type="NCBI Taxonomy" id="1585791"/>
    <lineage>
        <taxon>Bacteria</taxon>
        <taxon>Pseudomonadati</taxon>
        <taxon>Pseudomonadota</taxon>
        <taxon>Alphaproteobacteria</taxon>
        <taxon>Hyphomicrobiales</taxon>
        <taxon>Rhizobiaceae</taxon>
        <taxon>Rhizobium/Agrobacterium group</taxon>
        <taxon>Rhizobium</taxon>
    </lineage>
</organism>
<dbReference type="Gene3D" id="3.30.1330.120">
    <property type="entry name" value="2-methylcitrate dehydratase PrpD"/>
    <property type="match status" value="1"/>
</dbReference>
<dbReference type="Proteomes" id="UP001589692">
    <property type="component" value="Unassembled WGS sequence"/>
</dbReference>
<gene>
    <name evidence="4" type="ORF">ACFFP0_18075</name>
</gene>
<dbReference type="InterPro" id="IPR005656">
    <property type="entry name" value="MmgE_PrpD"/>
</dbReference>
<comment type="similarity">
    <text evidence="1">Belongs to the PrpD family.</text>
</comment>
<dbReference type="InterPro" id="IPR045337">
    <property type="entry name" value="MmgE_PrpD_C"/>
</dbReference>
<name>A0ABV6AJG4_9HYPH</name>
<reference evidence="4 5" key="1">
    <citation type="submission" date="2024-09" db="EMBL/GenBank/DDBJ databases">
        <authorList>
            <person name="Sun Q."/>
            <person name="Mori K."/>
        </authorList>
    </citation>
    <scope>NUCLEOTIDE SEQUENCE [LARGE SCALE GENOMIC DNA]</scope>
    <source>
        <strain evidence="4 5">TBRC 4938</strain>
    </source>
</reference>
<protein>
    <submittedName>
        <fullName evidence="4">MmgE/PrpD family protein</fullName>
    </submittedName>
</protein>
<proteinExistence type="inferred from homology"/>
<evidence type="ECO:0000259" key="3">
    <source>
        <dbReference type="Pfam" id="PF19305"/>
    </source>
</evidence>
<evidence type="ECO:0000256" key="1">
    <source>
        <dbReference type="ARBA" id="ARBA00006174"/>
    </source>
</evidence>
<dbReference type="SUPFAM" id="SSF103378">
    <property type="entry name" value="2-methylcitrate dehydratase PrpD"/>
    <property type="match status" value="1"/>
</dbReference>
<feature type="domain" description="MmgE/PrpD C-terminal" evidence="3">
    <location>
        <begin position="258"/>
        <end position="410"/>
    </location>
</feature>
<keyword evidence="5" id="KW-1185">Reference proteome</keyword>
<dbReference type="Gene3D" id="1.10.4100.10">
    <property type="entry name" value="2-methylcitrate dehydratase PrpD"/>
    <property type="match status" value="1"/>
</dbReference>
<dbReference type="InterPro" id="IPR042188">
    <property type="entry name" value="MmgE/PrpD_sf_2"/>
</dbReference>
<dbReference type="InterPro" id="IPR045336">
    <property type="entry name" value="MmgE_PrpD_N"/>
</dbReference>
<sequence>MTPFSLTRALGELIAAPLPVPQQVTERVSAAFLDTIGVMLAGYSEAPVQALARTLPRAGYEADAPAADALLSGTAAHALDYDDVGFGGHMSAVLVPAILATARSVGRLSGKDLIRAYVLGHEVWAELASREKTLAHARGFHPTSVTGSVAAAAAVASLLRLDARQAAVALSLGATQASGLTANFGSMAKPFHAGAAARAGVMAGLMAEAGFDAAPVLEVPKGYLSAFSPHGEIDLVRPLNIGGGEWMLAVRSPSVKRYPVCYSAHRALDAAQALHDRLPAIPSDTTIEVRLSPRHSEILRYRTPQTVAQARFSLEFCVAHMLLHGKLGLSDMTETGLADPVLRAAMARVERIEADDKDPELDGYAAWDQVSLVFPDGRRESSPRITHPYGHFDNPAPATALIQKFDDCLRIAGRDGKDIFRACTGLKDIEASALLEALRQPALNLLQKAGSREAQAS</sequence>
<comment type="caution">
    <text evidence="4">The sequence shown here is derived from an EMBL/GenBank/DDBJ whole genome shotgun (WGS) entry which is preliminary data.</text>
</comment>
<dbReference type="InterPro" id="IPR042183">
    <property type="entry name" value="MmgE/PrpD_sf_1"/>
</dbReference>